<sequence>MVNTQKQLEEAYLKNVYQKLIDKKNELRESMDTAKIEGNQSLKEMAGELRLNFDSYLDNLDTFSMIEMKNREIDQMNIKQKNAENQLAKIERLLKSPYFGKVVVDFLDNEPKESFYIGTANFTDDADENLVYDWRSPIAELFYNNMIGPSSYTVRQNKIDTVIKERRQFILERDRLVKFFDTSVAIQDDVLLEVLGQDETNEMKAITATIQSEQNTIIRDVKSQNILVNGVAGSGKTSAIMQRIAYLLYLYRDTMTSDDLLILSPNHRFIDYISNVLPSLGERNPLNLTILQLVSQLSAEEIEGEEAYFKRITKENISEQAEHLRSKEYIDDLKESDLLFLDHPDFIRGLTKNGKTVLSKKTIEKIYEKVPAHPKLIDRLQATKKALMSEWKNHLLKQAKSPAVQNQVLSLTEDRQLKLFGELISDDSEQSIAAYARKLLQKNYRKITRQIEEMAWVDEHRLFERIYEKRYGSAYVWQHTRTVDEAVILLAIHHLLVEKVNVPAFRYLLIDEVQDYTLAQLGLLIELFPKTHFTLVGDENQAIFNSSTTFADIMRCFDDYHLPIHRYDLRNSYRSSGAITELFKTYAVDQEKIDIISIRPQGKEPEYRSFRSSEELLEILAEILDSLKGEKAAIITQTEKETQTLQESIKKSSYGLKNCQIIPLSLAKGLEFDHVILYPFENDRDEQRRRRQMYTAISRGMKSIVVLERET</sequence>
<evidence type="ECO:0000256" key="1">
    <source>
        <dbReference type="ARBA" id="ARBA00022741"/>
    </source>
</evidence>
<accession>A0A242BBY3</accession>
<dbReference type="GO" id="GO:0043138">
    <property type="term" value="F:3'-5' DNA helicase activity"/>
    <property type="evidence" value="ECO:0007669"/>
    <property type="project" value="TreeGrafter"/>
</dbReference>
<keyword evidence="2 5" id="KW-0378">Hydrolase</keyword>
<dbReference type="GO" id="GO:0005524">
    <property type="term" value="F:ATP binding"/>
    <property type="evidence" value="ECO:0007669"/>
    <property type="project" value="UniProtKB-UniRule"/>
</dbReference>
<evidence type="ECO:0000313" key="10">
    <source>
        <dbReference type="Proteomes" id="UP000194885"/>
    </source>
</evidence>
<dbReference type="AlphaFoldDB" id="A0A242BBY3"/>
<protein>
    <submittedName>
        <fullName evidence="9">ATP-dependent DNA helicase IV</fullName>
    </submittedName>
</protein>
<dbReference type="Proteomes" id="UP000275747">
    <property type="component" value="Chromosome"/>
</dbReference>
<reference evidence="9 10" key="1">
    <citation type="submission" date="2017-05" db="EMBL/GenBank/DDBJ databases">
        <title>The Genome Sequence of Enterococcus faecium 7H8_DIV0219.</title>
        <authorList>
            <consortium name="The Broad Institute Genomics Platform"/>
            <consortium name="The Broad Institute Genomic Center for Infectious Diseases"/>
            <person name="Earl A."/>
            <person name="Manson A."/>
            <person name="Schwartman J."/>
            <person name="Gilmore M."/>
            <person name="Abouelleil A."/>
            <person name="Cao P."/>
            <person name="Chapman S."/>
            <person name="Cusick C."/>
            <person name="Shea T."/>
            <person name="Young S."/>
            <person name="Neafsey D."/>
            <person name="Nusbaum C."/>
            <person name="Birren B."/>
        </authorList>
    </citation>
    <scope>NUCLEOTIDE SEQUENCE [LARGE SCALE GENOMIC DNA]</scope>
    <source>
        <strain evidence="9 10">7H8_DIV0219</strain>
    </source>
</reference>
<evidence type="ECO:0000256" key="6">
    <source>
        <dbReference type="SAM" id="Coils"/>
    </source>
</evidence>
<dbReference type="EMBL" id="NGKW01000005">
    <property type="protein sequence ID" value="OTN92987.1"/>
    <property type="molecule type" value="Genomic_DNA"/>
</dbReference>
<gene>
    <name evidence="9" type="ORF">A5810_002446</name>
    <name evidence="8" type="ORF">D9Z05_01865</name>
</gene>
<dbReference type="EMBL" id="CP033041">
    <property type="protein sequence ID" value="AYM72090.1"/>
    <property type="molecule type" value="Genomic_DNA"/>
</dbReference>
<feature type="binding site" evidence="5">
    <location>
        <begin position="230"/>
        <end position="237"/>
    </location>
    <ligand>
        <name>ATP</name>
        <dbReference type="ChEBI" id="CHEBI:30616"/>
    </ligand>
</feature>
<organism evidence="9 10">
    <name type="scientific">Enterococcus faecium</name>
    <name type="common">Streptococcus faecium</name>
    <dbReference type="NCBI Taxonomy" id="1352"/>
    <lineage>
        <taxon>Bacteria</taxon>
        <taxon>Bacillati</taxon>
        <taxon>Bacillota</taxon>
        <taxon>Bacilli</taxon>
        <taxon>Lactobacillales</taxon>
        <taxon>Enterococcaceae</taxon>
        <taxon>Enterococcus</taxon>
    </lineage>
</organism>
<evidence type="ECO:0000256" key="5">
    <source>
        <dbReference type="PROSITE-ProRule" id="PRU00560"/>
    </source>
</evidence>
<keyword evidence="4 5" id="KW-0067">ATP-binding</keyword>
<evidence type="ECO:0000256" key="3">
    <source>
        <dbReference type="ARBA" id="ARBA00022806"/>
    </source>
</evidence>
<dbReference type="GO" id="GO:0005829">
    <property type="term" value="C:cytosol"/>
    <property type="evidence" value="ECO:0007669"/>
    <property type="project" value="TreeGrafter"/>
</dbReference>
<keyword evidence="6" id="KW-0175">Coiled coil</keyword>
<dbReference type="SUPFAM" id="SSF52540">
    <property type="entry name" value="P-loop containing nucleoside triphosphate hydrolases"/>
    <property type="match status" value="1"/>
</dbReference>
<evidence type="ECO:0000259" key="7">
    <source>
        <dbReference type="PROSITE" id="PS51198"/>
    </source>
</evidence>
<proteinExistence type="predicted"/>
<dbReference type="PROSITE" id="PS51198">
    <property type="entry name" value="UVRD_HELICASE_ATP_BIND"/>
    <property type="match status" value="1"/>
</dbReference>
<dbReference type="Proteomes" id="UP000194885">
    <property type="component" value="Unassembled WGS sequence"/>
</dbReference>
<dbReference type="GO" id="GO:0000725">
    <property type="term" value="P:recombinational repair"/>
    <property type="evidence" value="ECO:0007669"/>
    <property type="project" value="TreeGrafter"/>
</dbReference>
<dbReference type="PANTHER" id="PTHR11070">
    <property type="entry name" value="UVRD / RECB / PCRA DNA HELICASE FAMILY MEMBER"/>
    <property type="match status" value="1"/>
</dbReference>
<dbReference type="Pfam" id="PF00580">
    <property type="entry name" value="UvrD-helicase"/>
    <property type="match status" value="1"/>
</dbReference>
<dbReference type="InterPro" id="IPR014016">
    <property type="entry name" value="UvrD-like_ATP-bd"/>
</dbReference>
<keyword evidence="3 5" id="KW-0347">Helicase</keyword>
<evidence type="ECO:0000313" key="9">
    <source>
        <dbReference type="EMBL" id="OTN92987.1"/>
    </source>
</evidence>
<dbReference type="InterPro" id="IPR000212">
    <property type="entry name" value="DNA_helicase_UvrD/REP"/>
</dbReference>
<feature type="domain" description="UvrD-like helicase ATP-binding" evidence="7">
    <location>
        <begin position="209"/>
        <end position="576"/>
    </location>
</feature>
<dbReference type="InterPro" id="IPR027417">
    <property type="entry name" value="P-loop_NTPase"/>
</dbReference>
<evidence type="ECO:0000256" key="2">
    <source>
        <dbReference type="ARBA" id="ARBA00022801"/>
    </source>
</evidence>
<evidence type="ECO:0000256" key="4">
    <source>
        <dbReference type="ARBA" id="ARBA00022840"/>
    </source>
</evidence>
<keyword evidence="1 5" id="KW-0547">Nucleotide-binding</keyword>
<evidence type="ECO:0000313" key="8">
    <source>
        <dbReference type="EMBL" id="AYM72090.1"/>
    </source>
</evidence>
<dbReference type="Gene3D" id="3.40.50.300">
    <property type="entry name" value="P-loop containing nucleotide triphosphate hydrolases"/>
    <property type="match status" value="3"/>
</dbReference>
<dbReference type="PANTHER" id="PTHR11070:SF17">
    <property type="entry name" value="DNA HELICASE IV"/>
    <property type="match status" value="1"/>
</dbReference>
<name>A0A242BBY3_ENTFC</name>
<feature type="coiled-coil region" evidence="6">
    <location>
        <begin position="66"/>
        <end position="93"/>
    </location>
</feature>
<reference evidence="8 11" key="2">
    <citation type="submission" date="2018-10" db="EMBL/GenBank/DDBJ databases">
        <title>Escaping from acidified nitrite in gastric host defense: Transcriptomic basis for resistance to free nitrous acid in Enterococcus faecalis.</title>
        <authorList>
            <person name="Yu Z."/>
            <person name="Shi D."/>
            <person name="Liu W."/>
            <person name="Meng F."/>
        </authorList>
    </citation>
    <scope>NUCLEOTIDE SEQUENCE [LARGE SCALE GENOMIC DNA]</scope>
    <source>
        <strain evidence="8 11">JE1</strain>
    </source>
</reference>
<dbReference type="GO" id="GO:0003677">
    <property type="term" value="F:DNA binding"/>
    <property type="evidence" value="ECO:0007669"/>
    <property type="project" value="InterPro"/>
</dbReference>
<dbReference type="RefSeq" id="WP_002373581.1">
    <property type="nucleotide sequence ID" value="NZ_CABGQB010000002.1"/>
</dbReference>
<evidence type="ECO:0000313" key="11">
    <source>
        <dbReference type="Proteomes" id="UP000275747"/>
    </source>
</evidence>
<dbReference type="GO" id="GO:0016787">
    <property type="term" value="F:hydrolase activity"/>
    <property type="evidence" value="ECO:0007669"/>
    <property type="project" value="UniProtKB-UniRule"/>
</dbReference>